<keyword evidence="2" id="KW-1185">Reference proteome</keyword>
<dbReference type="SUPFAM" id="SSF52540">
    <property type="entry name" value="P-loop containing nucleoside triphosphate hydrolases"/>
    <property type="match status" value="1"/>
</dbReference>
<dbReference type="AlphaFoldDB" id="A0A375YBL1"/>
<sequence length="375" mass="42649">MGTVEDLHASAVKACGLDDFGSDDDNYREALGVLLESYQRDADLTELGSKMQRFFARNALVARLVSEAAFKQHPEHADVTIERPIFVTGLPRTGTTAVHRLLAADPRHQGLELWLAEFPQPRPPRDTWSQNPVFQQLDAQFTKAHEENPDYTGLHFMTADEVEECWQLLRQSLHSVSYETLAHVPTYSQWLSRQDWTKPYQRHRRNLQLIGLNDPEKRWVLKNPSHLFALDALLATYPDALVVQCHRPVETIMASMCSLAQHTTEGWSNTFIGEVIGADSMETWSRGLELFNAERPKHNPAQFYDLDYFELIKDPVGAVEDIYRAFGIDFPDSARAAVADTHEESKKGPRAPKHTYSLADYGLTDEQVRERFAGL</sequence>
<dbReference type="STRING" id="39692.BST38_03820"/>
<dbReference type="InterPro" id="IPR027417">
    <property type="entry name" value="P-loop_NTPase"/>
</dbReference>
<evidence type="ECO:0000313" key="2">
    <source>
        <dbReference type="Proteomes" id="UP000252008"/>
    </source>
</evidence>
<evidence type="ECO:0008006" key="3">
    <source>
        <dbReference type="Google" id="ProtNLM"/>
    </source>
</evidence>
<accession>A0A375YBL1</accession>
<protein>
    <recommendedName>
        <fullName evidence="3">Sulfotransferase</fullName>
    </recommendedName>
</protein>
<reference evidence="1 2" key="1">
    <citation type="submission" date="2018-05" db="EMBL/GenBank/DDBJ databases">
        <authorList>
            <consortium name="IHU Genomes"/>
        </authorList>
    </citation>
    <scope>NUCLEOTIDE SEQUENCE [LARGE SCALE GENOMIC DNA]</scope>
    <source>
        <strain evidence="1 2">P7335</strain>
    </source>
</reference>
<dbReference type="Pfam" id="PF13469">
    <property type="entry name" value="Sulfotransfer_3"/>
    <property type="match status" value="1"/>
</dbReference>
<gene>
    <name evidence="1" type="ORF">MPP7335_00192</name>
</gene>
<dbReference type="Gene3D" id="3.40.50.300">
    <property type="entry name" value="P-loop containing nucleotide triphosphate hydrolases"/>
    <property type="match status" value="1"/>
</dbReference>
<dbReference type="PANTHER" id="PTHR36451">
    <property type="entry name" value="PAPS-DEPENDENT SULFOTRANSFERASE STF3"/>
    <property type="match status" value="1"/>
</dbReference>
<dbReference type="PANTHER" id="PTHR36451:SF1">
    <property type="entry name" value="OMEGA-HYDROXY-BETA-DIHYDROMENAQUINONE-9 SULFOTRANSFERASE STF3"/>
    <property type="match status" value="1"/>
</dbReference>
<dbReference type="Proteomes" id="UP000252008">
    <property type="component" value="Unassembled WGS sequence"/>
</dbReference>
<dbReference type="InterPro" id="IPR052736">
    <property type="entry name" value="Stf3_sulfotransferase"/>
</dbReference>
<organism evidence="1 2">
    <name type="scientific">Mycolicibacterium parafortuitum</name>
    <name type="common">Mycobacterium parafortuitum</name>
    <dbReference type="NCBI Taxonomy" id="39692"/>
    <lineage>
        <taxon>Bacteria</taxon>
        <taxon>Bacillati</taxon>
        <taxon>Actinomycetota</taxon>
        <taxon>Actinomycetes</taxon>
        <taxon>Mycobacteriales</taxon>
        <taxon>Mycobacteriaceae</taxon>
        <taxon>Mycolicibacterium</taxon>
    </lineage>
</organism>
<proteinExistence type="predicted"/>
<evidence type="ECO:0000313" key="1">
    <source>
        <dbReference type="EMBL" id="SRX78468.1"/>
    </source>
</evidence>
<name>A0A375YBL1_MYCPF</name>
<dbReference type="EMBL" id="UEGS01000001">
    <property type="protein sequence ID" value="SRX78468.1"/>
    <property type="molecule type" value="Genomic_DNA"/>
</dbReference>